<evidence type="ECO:0000313" key="3">
    <source>
        <dbReference type="Proteomes" id="UP000179003"/>
    </source>
</evidence>
<keyword evidence="1" id="KW-1133">Transmembrane helix</keyword>
<evidence type="ECO:0000256" key="1">
    <source>
        <dbReference type="SAM" id="Phobius"/>
    </source>
</evidence>
<accession>A0A1F5EJS0</accession>
<keyword evidence="1" id="KW-0812">Transmembrane</keyword>
<name>A0A1F5EJS0_9BACT</name>
<evidence type="ECO:0000313" key="2">
    <source>
        <dbReference type="EMBL" id="OGD67635.1"/>
    </source>
</evidence>
<protein>
    <submittedName>
        <fullName evidence="2">Uncharacterized protein</fullName>
    </submittedName>
</protein>
<keyword evidence="1" id="KW-0472">Membrane</keyword>
<dbReference type="EMBL" id="MFAE01000002">
    <property type="protein sequence ID" value="OGD67635.1"/>
    <property type="molecule type" value="Genomic_DNA"/>
</dbReference>
<comment type="caution">
    <text evidence="2">The sequence shown here is derived from an EMBL/GenBank/DDBJ whole genome shotgun (WGS) entry which is preliminary data.</text>
</comment>
<feature type="transmembrane region" description="Helical" evidence="1">
    <location>
        <begin position="41"/>
        <end position="62"/>
    </location>
</feature>
<sequence length="79" mass="8957">MKKILLIITSIILALVITATFMQVISVIFYSAQLLLKGSELFVTLAFASMIPIGIFFVHVLFKSYKIIFNKLSQLEVFK</sequence>
<dbReference type="AlphaFoldDB" id="A0A1F5EJS0"/>
<feature type="transmembrane region" description="Helical" evidence="1">
    <location>
        <begin position="5"/>
        <end position="29"/>
    </location>
</feature>
<reference evidence="2 3" key="1">
    <citation type="journal article" date="2016" name="Nat. Commun.">
        <title>Thousands of microbial genomes shed light on interconnected biogeochemical processes in an aquifer system.</title>
        <authorList>
            <person name="Anantharaman K."/>
            <person name="Brown C.T."/>
            <person name="Hug L.A."/>
            <person name="Sharon I."/>
            <person name="Castelle C.J."/>
            <person name="Probst A.J."/>
            <person name="Thomas B.C."/>
            <person name="Singh A."/>
            <person name="Wilkins M.J."/>
            <person name="Karaoz U."/>
            <person name="Brodie E.L."/>
            <person name="Williams K.H."/>
            <person name="Hubbard S.S."/>
            <person name="Banfield J.F."/>
        </authorList>
    </citation>
    <scope>NUCLEOTIDE SEQUENCE [LARGE SCALE GENOMIC DNA]</scope>
</reference>
<proteinExistence type="predicted"/>
<gene>
    <name evidence="2" type="ORF">A2442_03625</name>
</gene>
<dbReference type="STRING" id="1797582.A2442_03625"/>
<organism evidence="2 3">
    <name type="scientific">Candidatus Campbellbacteria bacterium RIFOXYC2_FULL_35_25</name>
    <dbReference type="NCBI Taxonomy" id="1797582"/>
    <lineage>
        <taxon>Bacteria</taxon>
        <taxon>Candidatus Campbelliibacteriota</taxon>
    </lineage>
</organism>
<dbReference type="Proteomes" id="UP000179003">
    <property type="component" value="Unassembled WGS sequence"/>
</dbReference>